<dbReference type="EMBL" id="WMBC01000001">
    <property type="protein sequence ID" value="MTD59924.1"/>
    <property type="molecule type" value="Genomic_DNA"/>
</dbReference>
<dbReference type="Gene3D" id="2.60.40.1080">
    <property type="match status" value="2"/>
</dbReference>
<gene>
    <name evidence="3" type="ORF">GKZ57_01245</name>
</gene>
<protein>
    <recommendedName>
        <fullName evidence="2">BIG2 domain-containing protein</fullName>
    </recommendedName>
</protein>
<reference evidence="3 4" key="1">
    <citation type="submission" date="2019-11" db="EMBL/GenBank/DDBJ databases">
        <title>Draft genome sequence of Blautia luti DSM 14534T, isolated from human stool.</title>
        <authorList>
            <person name="Ortiz R."/>
            <person name="Melis-Arcos F."/>
            <person name="Covarrubias P."/>
            <person name="Cardenas J.P."/>
            <person name="Perez-Donoso J."/>
            <person name="Almonacid D."/>
        </authorList>
    </citation>
    <scope>NUCLEOTIDE SEQUENCE [LARGE SCALE GENOMIC DNA]</scope>
    <source>
        <strain evidence="3 4">DSM 14534</strain>
    </source>
</reference>
<organism evidence="3 4">
    <name type="scientific">Blautia luti DSM 14534 = JCM 17040</name>
    <dbReference type="NCBI Taxonomy" id="649762"/>
    <lineage>
        <taxon>Bacteria</taxon>
        <taxon>Bacillati</taxon>
        <taxon>Bacillota</taxon>
        <taxon>Clostridia</taxon>
        <taxon>Lachnospirales</taxon>
        <taxon>Lachnospiraceae</taxon>
        <taxon>Blautia</taxon>
    </lineage>
</organism>
<proteinExistence type="predicted"/>
<evidence type="ECO:0000313" key="3">
    <source>
        <dbReference type="EMBL" id="MTD59924.1"/>
    </source>
</evidence>
<feature type="chain" id="PRO_5032760136" description="BIG2 domain-containing protein" evidence="1">
    <location>
        <begin position="26"/>
        <end position="432"/>
    </location>
</feature>
<evidence type="ECO:0000313" key="4">
    <source>
        <dbReference type="Proteomes" id="UP000437824"/>
    </source>
</evidence>
<dbReference type="RefSeq" id="WP_154779531.1">
    <property type="nucleotide sequence ID" value="NZ_WMBC01000001.1"/>
</dbReference>
<dbReference type="SUPFAM" id="SSF49373">
    <property type="entry name" value="Invasin/intimin cell-adhesion fragments"/>
    <property type="match status" value="1"/>
</dbReference>
<dbReference type="SMART" id="SM00635">
    <property type="entry name" value="BID_2"/>
    <property type="match status" value="2"/>
</dbReference>
<dbReference type="AlphaFoldDB" id="A0A844GIM7"/>
<dbReference type="Proteomes" id="UP000437824">
    <property type="component" value="Unassembled WGS sequence"/>
</dbReference>
<dbReference type="InterPro" id="IPR008964">
    <property type="entry name" value="Invasin/intimin_cell_adhesion"/>
</dbReference>
<comment type="caution">
    <text evidence="3">The sequence shown here is derived from an EMBL/GenBank/DDBJ whole genome shotgun (WGS) entry which is preliminary data.</text>
</comment>
<dbReference type="InterPro" id="IPR003343">
    <property type="entry name" value="Big_2"/>
</dbReference>
<keyword evidence="1" id="KW-0732">Signal</keyword>
<name>A0A844GIM7_9FIRM</name>
<evidence type="ECO:0000256" key="1">
    <source>
        <dbReference type="SAM" id="SignalP"/>
    </source>
</evidence>
<dbReference type="Pfam" id="PF02368">
    <property type="entry name" value="Big_2"/>
    <property type="match status" value="1"/>
</dbReference>
<accession>A0A844GIM7</accession>
<sequence>MKKKWGLALLASACCLLMSPTGILAAQPTELFTAEETVTSDTEQNSETTEFTNDVNDAEQYYDNYVSNHEHVYAEEIVVPADCLNGGTKKLTCVLCGISHTETIPPLGHNTEEIRNVVKATCAHEGYTGDVYCSKCQTLMEKGEIEPAHTTHDYPYVINAIEPTCYSTGWTEGLECLTCGKTIKEPKKIPKLPHTKKITKKGRKATCMENGYTDEIVCGVCGASLQDSEIIWALNHKYDKNAKWKKYKVTSTAAYQYKECTRCGEKKIKKYITVQPSFESVWMQLGMDFDISLEITGPDSVKSWSSSNTSIAKVHKNSDGSCKVTAGSKPGNVKIYYTTKAGIRNYVKFTIARITRQIRNVPANKTLKAGKSFTLKPQRVPANSTEKITYKSSNTKIATVSTKGVIKAKKKGTVTITVKSGDVKVRCRVTVK</sequence>
<feature type="domain" description="BIG2" evidence="2">
    <location>
        <begin position="354"/>
        <end position="430"/>
    </location>
</feature>
<feature type="signal peptide" evidence="1">
    <location>
        <begin position="1"/>
        <end position="25"/>
    </location>
</feature>
<evidence type="ECO:0000259" key="2">
    <source>
        <dbReference type="SMART" id="SM00635"/>
    </source>
</evidence>
<feature type="domain" description="BIG2" evidence="2">
    <location>
        <begin position="268"/>
        <end position="348"/>
    </location>
</feature>